<name>A0A2G5E2Y8_AQUCA</name>
<dbReference type="GO" id="GO:0050660">
    <property type="term" value="F:flavin adenine dinucleotide binding"/>
    <property type="evidence" value="ECO:0007669"/>
    <property type="project" value="InterPro"/>
</dbReference>
<keyword evidence="3 6" id="KW-0274">FAD</keyword>
<reference evidence="7 8" key="1">
    <citation type="submission" date="2017-09" db="EMBL/GenBank/DDBJ databases">
        <title>WGS assembly of Aquilegia coerulea Goldsmith.</title>
        <authorList>
            <person name="Hodges S."/>
            <person name="Kramer E."/>
            <person name="Nordborg M."/>
            <person name="Tomkins J."/>
            <person name="Borevitz J."/>
            <person name="Derieg N."/>
            <person name="Yan J."/>
            <person name="Mihaltcheva S."/>
            <person name="Hayes R.D."/>
            <person name="Rokhsar D."/>
        </authorList>
    </citation>
    <scope>NUCLEOTIDE SEQUENCE [LARGE SCALE GENOMIC DNA]</scope>
    <source>
        <strain evidence="8">cv. Goldsmith</strain>
    </source>
</reference>
<dbReference type="InterPro" id="IPR050346">
    <property type="entry name" value="FMO-like"/>
</dbReference>
<dbReference type="STRING" id="218851.A0A2G5E2Y8"/>
<dbReference type="FunCoup" id="A0A2G5E2Y8">
    <property type="interactions" value="625"/>
</dbReference>
<dbReference type="GO" id="GO:0004499">
    <property type="term" value="F:N,N-dimethylaniline monooxygenase activity"/>
    <property type="evidence" value="ECO:0007669"/>
    <property type="project" value="InterPro"/>
</dbReference>
<dbReference type="InterPro" id="IPR020946">
    <property type="entry name" value="Flavin_mOase-like"/>
</dbReference>
<accession>A0A2G5E2Y8</accession>
<dbReference type="FunFam" id="3.50.50.60:FF:000099">
    <property type="entry name" value="Flavin-containing monooxygenase"/>
    <property type="match status" value="1"/>
</dbReference>
<evidence type="ECO:0000256" key="2">
    <source>
        <dbReference type="ARBA" id="ARBA00022630"/>
    </source>
</evidence>
<dbReference type="InParanoid" id="A0A2G5E2Y8"/>
<proteinExistence type="inferred from homology"/>
<sequence length="459" mass="52642">MQPQVIPTKISCKVAVIGAGAAGLVAARELRREGHQVVVFERSTRIGGTWVYDSATDSDPLSVNPSRTIVHTSLYDSLRTNLPREAMGFRDYPFVAKHGKQRDHRRFPCHKEVLFYLEDFVNEFKLSELIRFETEVIHVGLLKEEEEEKGNWVVRSRRKNRNVEDDEIEVYNAVVVCNGHYTVPRVAEFPGSDVWPGEQIHSHNYRVPDPFSKKVVVIIGGSHSAYDISREIARLAIEVHVASRSDTNKAPTKLRGFNNLWLHSMVTSAHQDGNVVFEDGSSVHADVILHCTGYMYDFPFLKTSQIVNVDDNRVGPLYKHIFPPQLAPSLSFIGLPWKVVPFPLYELQSKWMARVLSGQISLPSQQNMISDVQALYSRFEAAGVPKRYTHNVWDYQFEYYDWLAAQCGVPLSEEWRNQMYEATGVNKVIRPEIYRDEWEDQNLISEAHKDFLQYMLPNS</sequence>
<keyword evidence="8" id="KW-1185">Reference proteome</keyword>
<evidence type="ECO:0000313" key="8">
    <source>
        <dbReference type="Proteomes" id="UP000230069"/>
    </source>
</evidence>
<organism evidence="7 8">
    <name type="scientific">Aquilegia coerulea</name>
    <name type="common">Rocky mountain columbine</name>
    <dbReference type="NCBI Taxonomy" id="218851"/>
    <lineage>
        <taxon>Eukaryota</taxon>
        <taxon>Viridiplantae</taxon>
        <taxon>Streptophyta</taxon>
        <taxon>Embryophyta</taxon>
        <taxon>Tracheophyta</taxon>
        <taxon>Spermatophyta</taxon>
        <taxon>Magnoliopsida</taxon>
        <taxon>Ranunculales</taxon>
        <taxon>Ranunculaceae</taxon>
        <taxon>Thalictroideae</taxon>
        <taxon>Aquilegia</taxon>
    </lineage>
</organism>
<dbReference type="AlphaFoldDB" id="A0A2G5E2Y8"/>
<dbReference type="EMBL" id="KZ305030">
    <property type="protein sequence ID" value="PIA50148.1"/>
    <property type="molecule type" value="Genomic_DNA"/>
</dbReference>
<evidence type="ECO:0000256" key="6">
    <source>
        <dbReference type="RuleBase" id="RU361177"/>
    </source>
</evidence>
<evidence type="ECO:0000313" key="7">
    <source>
        <dbReference type="EMBL" id="PIA50148.1"/>
    </source>
</evidence>
<comment type="similarity">
    <text evidence="1 6">Belongs to the FMO family.</text>
</comment>
<evidence type="ECO:0000256" key="4">
    <source>
        <dbReference type="ARBA" id="ARBA00022857"/>
    </source>
</evidence>
<keyword evidence="2 6" id="KW-0285">Flavoprotein</keyword>
<dbReference type="InterPro" id="IPR000960">
    <property type="entry name" value="Flavin_mOase"/>
</dbReference>
<dbReference type="GO" id="GO:0050661">
    <property type="term" value="F:NADP binding"/>
    <property type="evidence" value="ECO:0007669"/>
    <property type="project" value="InterPro"/>
</dbReference>
<evidence type="ECO:0000256" key="5">
    <source>
        <dbReference type="ARBA" id="ARBA00023002"/>
    </source>
</evidence>
<dbReference type="SUPFAM" id="SSF51905">
    <property type="entry name" value="FAD/NAD(P)-binding domain"/>
    <property type="match status" value="2"/>
</dbReference>
<dbReference type="PANTHER" id="PTHR23023">
    <property type="entry name" value="DIMETHYLANILINE MONOOXYGENASE"/>
    <property type="match status" value="1"/>
</dbReference>
<keyword evidence="4" id="KW-0521">NADP</keyword>
<evidence type="ECO:0000256" key="1">
    <source>
        <dbReference type="ARBA" id="ARBA00009183"/>
    </source>
</evidence>
<gene>
    <name evidence="7" type="ORF">AQUCO_01300706v1</name>
</gene>
<dbReference type="EC" id="1.-.-.-" evidence="6"/>
<dbReference type="Gene3D" id="3.50.50.60">
    <property type="entry name" value="FAD/NAD(P)-binding domain"/>
    <property type="match status" value="2"/>
</dbReference>
<dbReference type="InterPro" id="IPR036188">
    <property type="entry name" value="FAD/NAD-bd_sf"/>
</dbReference>
<dbReference type="PIRSF" id="PIRSF000332">
    <property type="entry name" value="FMO"/>
    <property type="match status" value="1"/>
</dbReference>
<dbReference type="OrthoDB" id="66881at2759"/>
<protein>
    <recommendedName>
        <fullName evidence="6">Flavin-containing monooxygenase</fullName>
        <ecNumber evidence="6">1.-.-.-</ecNumber>
    </recommendedName>
</protein>
<keyword evidence="5 6" id="KW-0560">Oxidoreductase</keyword>
<dbReference type="Pfam" id="PF00743">
    <property type="entry name" value="FMO-like"/>
    <property type="match status" value="2"/>
</dbReference>
<dbReference type="PRINTS" id="PR00370">
    <property type="entry name" value="FMOXYGENASE"/>
</dbReference>
<keyword evidence="6" id="KW-0503">Monooxygenase</keyword>
<dbReference type="Proteomes" id="UP000230069">
    <property type="component" value="Unassembled WGS sequence"/>
</dbReference>
<comment type="cofactor">
    <cofactor evidence="6">
        <name>FAD</name>
        <dbReference type="ChEBI" id="CHEBI:57692"/>
    </cofactor>
</comment>
<evidence type="ECO:0000256" key="3">
    <source>
        <dbReference type="ARBA" id="ARBA00022827"/>
    </source>
</evidence>